<accession>A0A4Q7V5W6</accession>
<reference evidence="2 3" key="1">
    <citation type="submission" date="2019-02" db="EMBL/GenBank/DDBJ databases">
        <title>Genomic Encyclopedia of Type Strains, Phase IV (KMG-IV): sequencing the most valuable type-strain genomes for metagenomic binning, comparative biology and taxonomic classification.</title>
        <authorList>
            <person name="Goeker M."/>
        </authorList>
    </citation>
    <scope>NUCLEOTIDE SEQUENCE [LARGE SCALE GENOMIC DNA]</scope>
    <source>
        <strain evidence="2 3">DSM 28825</strain>
    </source>
</reference>
<keyword evidence="3" id="KW-1185">Reference proteome</keyword>
<dbReference type="EMBL" id="SHKN01000006">
    <property type="protein sequence ID" value="RZT91214.1"/>
    <property type="molecule type" value="Genomic_DNA"/>
</dbReference>
<evidence type="ECO:0000313" key="2">
    <source>
        <dbReference type="EMBL" id="RZT91214.1"/>
    </source>
</evidence>
<proteinExistence type="predicted"/>
<organism evidence="2 3">
    <name type="scientific">Ancylomarina subtilis</name>
    <dbReference type="NCBI Taxonomy" id="1639035"/>
    <lineage>
        <taxon>Bacteria</taxon>
        <taxon>Pseudomonadati</taxon>
        <taxon>Bacteroidota</taxon>
        <taxon>Bacteroidia</taxon>
        <taxon>Marinilabiliales</taxon>
        <taxon>Marinifilaceae</taxon>
        <taxon>Ancylomarina</taxon>
    </lineage>
</organism>
<keyword evidence="1" id="KW-0732">Signal</keyword>
<comment type="caution">
    <text evidence="2">The sequence shown here is derived from an EMBL/GenBank/DDBJ whole genome shotgun (WGS) entry which is preliminary data.</text>
</comment>
<sequence>MKRLAFLLLIMGFIFIGAHSTHAQERKTIKEAKVKVLINKDGKSIKFDTIIHDFRDQKEIIKIIKSKNIPDSLLKDLEGEDFIWVSDDKDSHGKHKVIIKEFLNCDSTDHSKIKRNISEDDGNVFIENGDDEQKIIKIEIIDEDGNMHIKHKDGKKVYIIKEDVDKDISGDSDVKIIKIDCQSDQDENIDIEVEVTDDGKTIKKIKKVKKAKKEKK</sequence>
<dbReference type="OrthoDB" id="9854405at2"/>
<protein>
    <recommendedName>
        <fullName evidence="4">Intein</fullName>
    </recommendedName>
</protein>
<evidence type="ECO:0000313" key="3">
    <source>
        <dbReference type="Proteomes" id="UP000293562"/>
    </source>
</evidence>
<evidence type="ECO:0008006" key="4">
    <source>
        <dbReference type="Google" id="ProtNLM"/>
    </source>
</evidence>
<name>A0A4Q7V5W6_9BACT</name>
<dbReference type="RefSeq" id="WP_130308566.1">
    <property type="nucleotide sequence ID" value="NZ_SHKN01000006.1"/>
</dbReference>
<dbReference type="Proteomes" id="UP000293562">
    <property type="component" value="Unassembled WGS sequence"/>
</dbReference>
<feature type="chain" id="PRO_5020751195" description="Intein" evidence="1">
    <location>
        <begin position="24"/>
        <end position="216"/>
    </location>
</feature>
<gene>
    <name evidence="2" type="ORF">EV201_3220</name>
</gene>
<dbReference type="AlphaFoldDB" id="A0A4Q7V5W6"/>
<evidence type="ECO:0000256" key="1">
    <source>
        <dbReference type="SAM" id="SignalP"/>
    </source>
</evidence>
<feature type="signal peptide" evidence="1">
    <location>
        <begin position="1"/>
        <end position="23"/>
    </location>
</feature>